<sequence length="218" mass="25509">MWVAPEDFSDGTGLGSGNISKYIEHKFEIFCFILYGTGESHRILAEYLYENGGHIHAVSGDKCLIILFENPKNWGKFWEKRWKDLLGSDYNQIKEEWDNIDISYRDVSYDIAEKWGIRRRELPCMVFVQNFESEDSAIFQFLKTENNYEKVFDEIFDCVNKVLNMDISEDEYIEELNKKFNQIERWHFTKSKCHSIKGGVSKVASFIGTVPIVKILIG</sequence>
<dbReference type="AlphaFoldDB" id="A0A1I4P050"/>
<reference evidence="2" key="1">
    <citation type="submission" date="2016-10" db="EMBL/GenBank/DDBJ databases">
        <authorList>
            <person name="Varghese N."/>
            <person name="Submissions S."/>
        </authorList>
    </citation>
    <scope>NUCLEOTIDE SEQUENCE [LARGE SCALE GENOMIC DNA]</scope>
    <source>
        <strain evidence="2">Mob M</strain>
    </source>
</reference>
<dbReference type="EMBL" id="FOUJ01000001">
    <property type="protein sequence ID" value="SFM21109.1"/>
    <property type="molecule type" value="Genomic_DNA"/>
</dbReference>
<protein>
    <submittedName>
        <fullName evidence="1">Uncharacterized protein</fullName>
    </submittedName>
</protein>
<accession>A0A1I4P050</accession>
<keyword evidence="2" id="KW-1185">Reference proteome</keyword>
<name>A0A1I4P050_9EURY</name>
<dbReference type="Proteomes" id="UP000198535">
    <property type="component" value="Unassembled WGS sequence"/>
</dbReference>
<gene>
    <name evidence="1" type="ORF">SAMN04488696_0373</name>
</gene>
<proteinExistence type="predicted"/>
<evidence type="ECO:0000313" key="1">
    <source>
        <dbReference type="EMBL" id="SFM21109.1"/>
    </source>
</evidence>
<dbReference type="RefSeq" id="WP_091932391.1">
    <property type="nucleotide sequence ID" value="NZ_FOUJ01000001.1"/>
</dbReference>
<evidence type="ECO:0000313" key="2">
    <source>
        <dbReference type="Proteomes" id="UP000198535"/>
    </source>
</evidence>
<organism evidence="1 2">
    <name type="scientific">Methanolobus profundi</name>
    <dbReference type="NCBI Taxonomy" id="487685"/>
    <lineage>
        <taxon>Archaea</taxon>
        <taxon>Methanobacteriati</taxon>
        <taxon>Methanobacteriota</taxon>
        <taxon>Stenosarchaea group</taxon>
        <taxon>Methanomicrobia</taxon>
        <taxon>Methanosarcinales</taxon>
        <taxon>Methanosarcinaceae</taxon>
        <taxon>Methanolobus</taxon>
    </lineage>
</organism>